<reference evidence="1" key="1">
    <citation type="submission" date="2022-09" db="EMBL/GenBank/DDBJ databases">
        <title>genome sequence of Deinococcus rubellus.</title>
        <authorList>
            <person name="Srinivasan S."/>
        </authorList>
    </citation>
    <scope>NUCLEOTIDE SEQUENCE</scope>
    <source>
        <strain evidence="1">Ant6</strain>
    </source>
</reference>
<name>A0ABY5YIY1_9DEIO</name>
<dbReference type="EMBL" id="CP104213">
    <property type="protein sequence ID" value="UWX64753.1"/>
    <property type="molecule type" value="Genomic_DNA"/>
</dbReference>
<dbReference type="RefSeq" id="WP_260561014.1">
    <property type="nucleotide sequence ID" value="NZ_BAABEC010000009.1"/>
</dbReference>
<dbReference type="Proteomes" id="UP001060261">
    <property type="component" value="Chromosome"/>
</dbReference>
<sequence length="152" mass="16362">MAKYTLGKSAVLQIALVASQTPDTPPSTPADWKTLVVTNEIKIGLDTKTITFEDFETGGGDFEIPVGLTPSLAIGEAQWTEDDVPLGMMETAIRNGDDLWYTAYPKGIVNGKGYRGKLKVKKWEMTMPSGGLITVAHDLSPQGVPDKIVPTP</sequence>
<evidence type="ECO:0000313" key="1">
    <source>
        <dbReference type="EMBL" id="UWX64753.1"/>
    </source>
</evidence>
<protein>
    <recommendedName>
        <fullName evidence="3">Phage tail protein</fullName>
    </recommendedName>
</protein>
<accession>A0ABY5YIY1</accession>
<evidence type="ECO:0008006" key="3">
    <source>
        <dbReference type="Google" id="ProtNLM"/>
    </source>
</evidence>
<gene>
    <name evidence="1" type="ORF">N0D28_03580</name>
</gene>
<evidence type="ECO:0000313" key="2">
    <source>
        <dbReference type="Proteomes" id="UP001060261"/>
    </source>
</evidence>
<organism evidence="1 2">
    <name type="scientific">Deinococcus rubellus</name>
    <dbReference type="NCBI Taxonomy" id="1889240"/>
    <lineage>
        <taxon>Bacteria</taxon>
        <taxon>Thermotogati</taxon>
        <taxon>Deinococcota</taxon>
        <taxon>Deinococci</taxon>
        <taxon>Deinococcales</taxon>
        <taxon>Deinococcaceae</taxon>
        <taxon>Deinococcus</taxon>
    </lineage>
</organism>
<keyword evidence="2" id="KW-1185">Reference proteome</keyword>
<proteinExistence type="predicted"/>